<evidence type="ECO:0000313" key="2">
    <source>
        <dbReference type="EMBL" id="KPZ11381.1"/>
    </source>
</evidence>
<dbReference type="GO" id="GO:0016887">
    <property type="term" value="F:ATP hydrolysis activity"/>
    <property type="evidence" value="ECO:0007669"/>
    <property type="project" value="InterPro"/>
</dbReference>
<evidence type="ECO:0000259" key="1">
    <source>
        <dbReference type="Pfam" id="PF13476"/>
    </source>
</evidence>
<dbReference type="InterPro" id="IPR016195">
    <property type="entry name" value="Pol/histidinol_Pase-like"/>
</dbReference>
<gene>
    <name evidence="2" type="ORF">ALO41_01111</name>
</gene>
<dbReference type="NCBIfam" id="NF045780">
    <property type="entry name" value="TrlF_fam_ATP"/>
    <property type="match status" value="1"/>
</dbReference>
<reference evidence="2 3" key="1">
    <citation type="submission" date="2015-09" db="EMBL/GenBank/DDBJ databases">
        <title>Genome announcement of multiple Pseudomonas syringae strains.</title>
        <authorList>
            <person name="Thakur S."/>
            <person name="Wang P.W."/>
            <person name="Gong Y."/>
            <person name="Weir B.S."/>
            <person name="Guttman D.S."/>
        </authorList>
    </citation>
    <scope>NUCLEOTIDE SEQUENCE [LARGE SCALE GENOMIC DNA]</scope>
    <source>
        <strain evidence="2 3">ICMP3962</strain>
    </source>
</reference>
<dbReference type="PATRIC" id="fig|251720.4.peg.1452"/>
<accession>A0A0Q0JAT2</accession>
<dbReference type="Gene3D" id="3.20.20.140">
    <property type="entry name" value="Metal-dependent hydrolases"/>
    <property type="match status" value="1"/>
</dbReference>
<dbReference type="RefSeq" id="WP_394326366.1">
    <property type="nucleotide sequence ID" value="NZ_LIHQ01000237.1"/>
</dbReference>
<dbReference type="SUPFAM" id="SSF89550">
    <property type="entry name" value="PHP domain-like"/>
    <property type="match status" value="1"/>
</dbReference>
<dbReference type="InterPro" id="IPR027417">
    <property type="entry name" value="P-loop_NTPase"/>
</dbReference>
<dbReference type="SUPFAM" id="SSF52540">
    <property type="entry name" value="P-loop containing nucleoside triphosphate hydrolases"/>
    <property type="match status" value="1"/>
</dbReference>
<name>A0A0Q0JAT2_PSEA0</name>
<comment type="caution">
    <text evidence="2">The sequence shown here is derived from an EMBL/GenBank/DDBJ whole genome shotgun (WGS) entry which is preliminary data.</text>
</comment>
<dbReference type="Proteomes" id="UP000050266">
    <property type="component" value="Unassembled WGS sequence"/>
</dbReference>
<proteinExistence type="predicted"/>
<dbReference type="AlphaFoldDB" id="A0A0Q0JAT2"/>
<dbReference type="GO" id="GO:0006302">
    <property type="term" value="P:double-strand break repair"/>
    <property type="evidence" value="ECO:0007669"/>
    <property type="project" value="InterPro"/>
</dbReference>
<dbReference type="GO" id="GO:0000731">
    <property type="term" value="P:DNA synthesis involved in DNA repair"/>
    <property type="evidence" value="ECO:0007669"/>
    <property type="project" value="TreeGrafter"/>
</dbReference>
<dbReference type="Pfam" id="PF13476">
    <property type="entry name" value="AAA_23"/>
    <property type="match status" value="1"/>
</dbReference>
<dbReference type="PANTHER" id="PTHR32182:SF23">
    <property type="entry name" value="ATP BINDING PROTEIN"/>
    <property type="match status" value="1"/>
</dbReference>
<dbReference type="PANTHER" id="PTHR32182">
    <property type="entry name" value="DNA REPLICATION AND REPAIR PROTEIN RECF"/>
    <property type="match status" value="1"/>
</dbReference>
<evidence type="ECO:0000313" key="3">
    <source>
        <dbReference type="Proteomes" id="UP000050266"/>
    </source>
</evidence>
<organism evidence="2 3">
    <name type="scientific">Pseudomonas amygdali pv. ulmi</name>
    <dbReference type="NCBI Taxonomy" id="251720"/>
    <lineage>
        <taxon>Bacteria</taxon>
        <taxon>Pseudomonadati</taxon>
        <taxon>Pseudomonadota</taxon>
        <taxon>Gammaproteobacteria</taxon>
        <taxon>Pseudomonadales</taxon>
        <taxon>Pseudomonadaceae</taxon>
        <taxon>Pseudomonas</taxon>
        <taxon>Pseudomonas amygdali</taxon>
    </lineage>
</organism>
<dbReference type="Gene3D" id="3.40.50.300">
    <property type="entry name" value="P-loop containing nucleotide triphosphate hydrolases"/>
    <property type="match status" value="2"/>
</dbReference>
<sequence>MQRLPSGNVHILAIFDPSKSSSDIQAVLGAAKFRGTWGDSDSVTEESPENVIEEIIKYGGIAIPAHIDMKAGMCTQISSMLTLKQICRKASAVEVIFPDAVAGDKSFEILKGYKSQNFGLPEVIGSDSHHPSKIGRAFTWVKMSTPSIDGVRLALLDGSSSIKRFNKVEQPNATSDNLLISICIGNAQYCARDKPLTIQFNPWLNSIIGSRGSGKSSILEFIRIGMGRDKDIYKLPETNEIRSSFERFAQIPLNREAEGVLHKDMTISCVVFKQGAYYNLSWGMQRPNIVISKWENNQWQVEVGDASTRFPMKIFSQKQIFDLAKNPSSLLSLIDASSQVDYSSWEMEWADKKNLYVRLSTEVRELTGRLENKDVFLGQLADLNQKISIIESSQHSVVLSNFQQAGAKRSALERFHKDTESALLQLDIMANLNLPDVVEHVFSGEVEDAEAVHESRRLIADLTVYKKQMHEILQESISRVSEYRQWMLGSALMNKVAGAELQYENLVSQMARSGVTNPSEYKDLTVARDVLSRKIEELNAVELKITETRGELTGVYNQLWNLRKALTARRISFIDQNVNNNPALHLSIDPLANTSEMEGTFRAVIGKQDSTFSSDIYDSEKGQGVLVKLSEGIGLIAFDQSNIDSVDLRLQKVHDFKLDILNLKNSVLAVSVGKRFSDYISAMPAQNHDLLNCWFPEDRLIVRYNDGHRFKDISQGSAGQKAATILSFLLSYGDEPLILDQPEDDLDNGLISSLIVTRLQQNKARRQIIVVTHNPNIVVNGDSEYVIALEDKGQIKPSATGGLQELEVRRQVCEIMEGGEIALAQRYKRMVNIH</sequence>
<dbReference type="InterPro" id="IPR054787">
    <property type="entry name" value="TrlF_ATPase"/>
</dbReference>
<feature type="domain" description="Rad50/SbcC-type AAA" evidence="1">
    <location>
        <begin position="195"/>
        <end position="391"/>
    </location>
</feature>
<protein>
    <submittedName>
        <fullName evidence="2">PHP N-terminal domain protein</fullName>
    </submittedName>
</protein>
<dbReference type="EMBL" id="LJRQ01000238">
    <property type="protein sequence ID" value="KPZ11381.1"/>
    <property type="molecule type" value="Genomic_DNA"/>
</dbReference>
<dbReference type="Pfam" id="PF13263">
    <property type="entry name" value="PHP_C"/>
    <property type="match status" value="1"/>
</dbReference>
<dbReference type="InterPro" id="IPR038729">
    <property type="entry name" value="Rad50/SbcC_AAA"/>
</dbReference>